<dbReference type="Proteomes" id="UP000744769">
    <property type="component" value="Unassembled WGS sequence"/>
</dbReference>
<dbReference type="GO" id="GO:0000028">
    <property type="term" value="P:ribosomal small subunit assembly"/>
    <property type="evidence" value="ECO:0007669"/>
    <property type="project" value="TreeGrafter"/>
</dbReference>
<keyword evidence="2 3" id="KW-0690">Ribosome biogenesis</keyword>
<dbReference type="GO" id="GO:0005829">
    <property type="term" value="C:cytosol"/>
    <property type="evidence" value="ECO:0007669"/>
    <property type="project" value="TreeGrafter"/>
</dbReference>
<dbReference type="InterPro" id="IPR003728">
    <property type="entry name" value="Ribosome_maturation_RimP"/>
</dbReference>
<evidence type="ECO:0000256" key="2">
    <source>
        <dbReference type="ARBA" id="ARBA00022517"/>
    </source>
</evidence>
<evidence type="ECO:0000313" key="7">
    <source>
        <dbReference type="Proteomes" id="UP000744769"/>
    </source>
</evidence>
<dbReference type="InterPro" id="IPR035956">
    <property type="entry name" value="RimP_N_sf"/>
</dbReference>
<gene>
    <name evidence="3 6" type="primary">rimP</name>
    <name evidence="6" type="ORF">G9U51_00580</name>
</gene>
<accession>A0A967AXK6</accession>
<dbReference type="PANTHER" id="PTHR33867:SF1">
    <property type="entry name" value="RIBOSOME MATURATION FACTOR RIMP"/>
    <property type="match status" value="1"/>
</dbReference>
<dbReference type="InterPro" id="IPR028989">
    <property type="entry name" value="RimP_N"/>
</dbReference>
<dbReference type="AlphaFoldDB" id="A0A967AXK6"/>
<dbReference type="Pfam" id="PF02576">
    <property type="entry name" value="RimP_N"/>
    <property type="match status" value="1"/>
</dbReference>
<dbReference type="Pfam" id="PF17384">
    <property type="entry name" value="DUF150_C"/>
    <property type="match status" value="1"/>
</dbReference>
<comment type="subcellular location">
    <subcellularLocation>
        <location evidence="3">Cytoplasm</location>
    </subcellularLocation>
</comment>
<dbReference type="Gene3D" id="3.30.300.70">
    <property type="entry name" value="RimP-like superfamily, N-terminal"/>
    <property type="match status" value="1"/>
</dbReference>
<organism evidence="6 7">
    <name type="scientific">Metallococcus carri</name>
    <dbReference type="NCBI Taxonomy" id="1656884"/>
    <lineage>
        <taxon>Bacteria</taxon>
        <taxon>Bacillati</taxon>
        <taxon>Actinomycetota</taxon>
        <taxon>Actinomycetes</taxon>
        <taxon>Micrococcales</taxon>
        <taxon>Dermacoccaceae</taxon>
        <taxon>Metallococcus</taxon>
    </lineage>
</organism>
<sequence length="178" mass="19151">MTSQRAADIDQLLAPALAPLGLVVEDVTVTPAGKRRVVRVLVDRELSGLQDETSPVPPLDLDLVADATRAVSDRLDSSDLMGDQPYVLEVSSTGVDRPLTQPRHFRRNVGRLLTATLADGSQVEGRLERAGERDIDVAVAGADGSIATRTIPYADLGRVRVNVEFSRAEPADDEGKDR</sequence>
<dbReference type="RefSeq" id="WP_166191683.1">
    <property type="nucleotide sequence ID" value="NZ_JAAOIV010000001.1"/>
</dbReference>
<evidence type="ECO:0000256" key="3">
    <source>
        <dbReference type="HAMAP-Rule" id="MF_01077"/>
    </source>
</evidence>
<feature type="domain" description="Ribosome maturation factor RimP N-terminal" evidence="4">
    <location>
        <begin position="12"/>
        <end position="96"/>
    </location>
</feature>
<name>A0A967AXK6_9MICO</name>
<evidence type="ECO:0000259" key="5">
    <source>
        <dbReference type="Pfam" id="PF17384"/>
    </source>
</evidence>
<dbReference type="PANTHER" id="PTHR33867">
    <property type="entry name" value="RIBOSOME MATURATION FACTOR RIMP"/>
    <property type="match status" value="1"/>
</dbReference>
<evidence type="ECO:0000259" key="4">
    <source>
        <dbReference type="Pfam" id="PF02576"/>
    </source>
</evidence>
<dbReference type="EMBL" id="JAAOIV010000001">
    <property type="protein sequence ID" value="NHN54279.1"/>
    <property type="molecule type" value="Genomic_DNA"/>
</dbReference>
<proteinExistence type="inferred from homology"/>
<keyword evidence="1 3" id="KW-0963">Cytoplasm</keyword>
<dbReference type="GO" id="GO:0006412">
    <property type="term" value="P:translation"/>
    <property type="evidence" value="ECO:0007669"/>
    <property type="project" value="TreeGrafter"/>
</dbReference>
<reference evidence="6" key="1">
    <citation type="submission" date="2020-03" db="EMBL/GenBank/DDBJ databases">
        <title>Draft sequencing of Calidifontibacter sp. DB0510.</title>
        <authorList>
            <person name="Kim D.-U."/>
        </authorList>
    </citation>
    <scope>NUCLEOTIDE SEQUENCE</scope>
    <source>
        <strain evidence="6">DB0510</strain>
    </source>
</reference>
<keyword evidence="7" id="KW-1185">Reference proteome</keyword>
<evidence type="ECO:0000313" key="6">
    <source>
        <dbReference type="EMBL" id="NHN54279.1"/>
    </source>
</evidence>
<feature type="domain" description="Ribosome maturation factor RimP C-terminal" evidence="5">
    <location>
        <begin position="99"/>
        <end position="165"/>
    </location>
</feature>
<dbReference type="HAMAP" id="MF_01077">
    <property type="entry name" value="RimP"/>
    <property type="match status" value="1"/>
</dbReference>
<dbReference type="NCBIfam" id="NF000930">
    <property type="entry name" value="PRK00092.2-2"/>
    <property type="match status" value="1"/>
</dbReference>
<dbReference type="SUPFAM" id="SSF75420">
    <property type="entry name" value="YhbC-like, N-terminal domain"/>
    <property type="match status" value="1"/>
</dbReference>
<evidence type="ECO:0000256" key="1">
    <source>
        <dbReference type="ARBA" id="ARBA00022490"/>
    </source>
</evidence>
<dbReference type="InterPro" id="IPR028998">
    <property type="entry name" value="RimP_C"/>
</dbReference>
<comment type="caution">
    <text evidence="6">The sequence shown here is derived from an EMBL/GenBank/DDBJ whole genome shotgun (WGS) entry which is preliminary data.</text>
</comment>
<protein>
    <recommendedName>
        <fullName evidence="3">Ribosome maturation factor RimP</fullName>
    </recommendedName>
</protein>
<dbReference type="CDD" id="cd01734">
    <property type="entry name" value="YlxS_C"/>
    <property type="match status" value="1"/>
</dbReference>
<comment type="function">
    <text evidence="3">Required for maturation of 30S ribosomal subunits.</text>
</comment>
<comment type="similarity">
    <text evidence="3">Belongs to the RimP family.</text>
</comment>